<organism evidence="1 2">
    <name type="scientific">Neotoma lepida</name>
    <name type="common">Desert woodrat</name>
    <dbReference type="NCBI Taxonomy" id="56216"/>
    <lineage>
        <taxon>Eukaryota</taxon>
        <taxon>Metazoa</taxon>
        <taxon>Chordata</taxon>
        <taxon>Craniata</taxon>
        <taxon>Vertebrata</taxon>
        <taxon>Euteleostomi</taxon>
        <taxon>Mammalia</taxon>
        <taxon>Eutheria</taxon>
        <taxon>Euarchontoglires</taxon>
        <taxon>Glires</taxon>
        <taxon>Rodentia</taxon>
        <taxon>Myomorpha</taxon>
        <taxon>Muroidea</taxon>
        <taxon>Cricetidae</taxon>
        <taxon>Neotominae</taxon>
        <taxon>Neotoma</taxon>
    </lineage>
</organism>
<name>A0A1A6HI48_NEOLE</name>
<accession>A0A1A6HI48</accession>
<evidence type="ECO:0000313" key="2">
    <source>
        <dbReference type="Proteomes" id="UP000092124"/>
    </source>
</evidence>
<dbReference type="STRING" id="56216.A0A1A6HI48"/>
<dbReference type="OrthoDB" id="1924577at2759"/>
<dbReference type="AlphaFoldDB" id="A0A1A6HI48"/>
<reference evidence="1 2" key="1">
    <citation type="submission" date="2016-06" db="EMBL/GenBank/DDBJ databases">
        <title>The Draft Genome Sequence and Annotation of the Desert Woodrat Neotoma lepida.</title>
        <authorList>
            <person name="Campbell M."/>
            <person name="Oakeson K.F."/>
            <person name="Yandell M."/>
            <person name="Halpert J.R."/>
            <person name="Dearing D."/>
        </authorList>
    </citation>
    <scope>NUCLEOTIDE SEQUENCE [LARGE SCALE GENOMIC DNA]</scope>
    <source>
        <strain evidence="1">417</strain>
        <tissue evidence="1">Liver</tissue>
    </source>
</reference>
<comment type="caution">
    <text evidence="1">The sequence shown here is derived from an EMBL/GenBank/DDBJ whole genome shotgun (WGS) entry which is preliminary data.</text>
</comment>
<protein>
    <submittedName>
        <fullName evidence="1">Uncharacterized protein</fullName>
    </submittedName>
</protein>
<dbReference type="EMBL" id="LZPO01030507">
    <property type="protein sequence ID" value="OBS77312.1"/>
    <property type="molecule type" value="Genomic_DNA"/>
</dbReference>
<keyword evidence="2" id="KW-1185">Reference proteome</keyword>
<gene>
    <name evidence="1" type="ORF">A6R68_16242</name>
</gene>
<evidence type="ECO:0000313" key="1">
    <source>
        <dbReference type="EMBL" id="OBS77312.1"/>
    </source>
</evidence>
<proteinExistence type="predicted"/>
<sequence>MKWHPAAHTEDEFGVTWVEAFAKLVPQKVHKDLTKVSVKEKLKMLRKQLPELLELTKDWKVKLTEVKDEPL</sequence>
<dbReference type="Proteomes" id="UP000092124">
    <property type="component" value="Unassembled WGS sequence"/>
</dbReference>